<feature type="compositionally biased region" description="Basic and acidic residues" evidence="1">
    <location>
        <begin position="258"/>
        <end position="283"/>
    </location>
</feature>
<dbReference type="Pfam" id="PF00240">
    <property type="entry name" value="ubiquitin"/>
    <property type="match status" value="1"/>
</dbReference>
<dbReference type="InterPro" id="IPR029071">
    <property type="entry name" value="Ubiquitin-like_domsf"/>
</dbReference>
<feature type="region of interest" description="Disordered" evidence="1">
    <location>
        <begin position="211"/>
        <end position="286"/>
    </location>
</feature>
<sequence length="312" mass="34158">MAADTHSKRLCLGGTMATVEVSLLSGRSVRLEANLAVTVGAFRDRSRHALAAERGRLLFQGSYLMSAHTLAEAGISDGSQLQLVAMPIALQCTDEAFAAILADGSVVTFGRDYFGGDRPDDTSAPGSAGGRYFFLVRERADARIPASTMAFEHTFTERLPQFGATLEQNAERSAKMAAWSKGIHVADPAGTMKQMFETFIGKRLLQHEVDEKGTSQQEQAKESDSSSSSSSASKRKQRKQKKKEKKKKAKKGKKAKDKKTPKGSDKKDTAEFKARLKRERQVGDAEAALDPKYAKIIDRFRQNVNPLLKKAT</sequence>
<dbReference type="EMBL" id="CAJNDS010002197">
    <property type="protein sequence ID" value="CAE7368238.1"/>
    <property type="molecule type" value="Genomic_DNA"/>
</dbReference>
<dbReference type="PROSITE" id="PS50053">
    <property type="entry name" value="UBIQUITIN_2"/>
    <property type="match status" value="1"/>
</dbReference>
<dbReference type="CDD" id="cd17039">
    <property type="entry name" value="Ubl_ubiquitin_like"/>
    <property type="match status" value="1"/>
</dbReference>
<name>A0A812Q2G9_9DINO</name>
<dbReference type="InterPro" id="IPR000626">
    <property type="entry name" value="Ubiquitin-like_dom"/>
</dbReference>
<dbReference type="OrthoDB" id="443996at2759"/>
<dbReference type="SUPFAM" id="SSF54236">
    <property type="entry name" value="Ubiquitin-like"/>
    <property type="match status" value="1"/>
</dbReference>
<feature type="compositionally biased region" description="Basic residues" evidence="1">
    <location>
        <begin position="233"/>
        <end position="257"/>
    </location>
</feature>
<proteinExistence type="predicted"/>
<comment type="caution">
    <text evidence="3">The sequence shown here is derived from an EMBL/GenBank/DDBJ whole genome shotgun (WGS) entry which is preliminary data.</text>
</comment>
<accession>A0A812Q2G9</accession>
<feature type="compositionally biased region" description="Basic and acidic residues" evidence="1">
    <location>
        <begin position="211"/>
        <end position="224"/>
    </location>
</feature>
<dbReference type="Proteomes" id="UP000604046">
    <property type="component" value="Unassembled WGS sequence"/>
</dbReference>
<dbReference type="AlphaFoldDB" id="A0A812Q2G9"/>
<protein>
    <submittedName>
        <fullName evidence="3">Nipblb protein</fullName>
    </submittedName>
</protein>
<organism evidence="3 4">
    <name type="scientific">Symbiodinium natans</name>
    <dbReference type="NCBI Taxonomy" id="878477"/>
    <lineage>
        <taxon>Eukaryota</taxon>
        <taxon>Sar</taxon>
        <taxon>Alveolata</taxon>
        <taxon>Dinophyceae</taxon>
        <taxon>Suessiales</taxon>
        <taxon>Symbiodiniaceae</taxon>
        <taxon>Symbiodinium</taxon>
    </lineage>
</organism>
<evidence type="ECO:0000313" key="4">
    <source>
        <dbReference type="Proteomes" id="UP000604046"/>
    </source>
</evidence>
<dbReference type="Gene3D" id="3.10.20.90">
    <property type="entry name" value="Phosphatidylinositol 3-kinase Catalytic Subunit, Chain A, domain 1"/>
    <property type="match status" value="1"/>
</dbReference>
<evidence type="ECO:0000313" key="3">
    <source>
        <dbReference type="EMBL" id="CAE7368238.1"/>
    </source>
</evidence>
<evidence type="ECO:0000259" key="2">
    <source>
        <dbReference type="PROSITE" id="PS50053"/>
    </source>
</evidence>
<evidence type="ECO:0000256" key="1">
    <source>
        <dbReference type="SAM" id="MobiDB-lite"/>
    </source>
</evidence>
<gene>
    <name evidence="3" type="primary">nipblb</name>
    <name evidence="3" type="ORF">SNAT2548_LOCUS20036</name>
</gene>
<feature type="domain" description="Ubiquitin-like" evidence="2">
    <location>
        <begin position="17"/>
        <end position="84"/>
    </location>
</feature>
<keyword evidence="4" id="KW-1185">Reference proteome</keyword>
<reference evidence="3" key="1">
    <citation type="submission" date="2021-02" db="EMBL/GenBank/DDBJ databases">
        <authorList>
            <person name="Dougan E. K."/>
            <person name="Rhodes N."/>
            <person name="Thang M."/>
            <person name="Chan C."/>
        </authorList>
    </citation>
    <scope>NUCLEOTIDE SEQUENCE</scope>
</reference>